<dbReference type="InterPro" id="IPR050606">
    <property type="entry name" value="Calponin-like"/>
</dbReference>
<dbReference type="Pfam" id="PF00402">
    <property type="entry name" value="Calponin"/>
    <property type="match status" value="1"/>
</dbReference>
<name>Q4S577_TETNG</name>
<evidence type="ECO:0000256" key="3">
    <source>
        <dbReference type="RuleBase" id="RU361224"/>
    </source>
</evidence>
<comment type="caution">
    <text evidence="5">The sequence shown here is derived from an EMBL/GenBank/DDBJ whole genome shotgun (WGS) entry which is preliminary data.</text>
</comment>
<dbReference type="KEGG" id="tng:GSTEN00023859G001"/>
<dbReference type="PRINTS" id="PR00890">
    <property type="entry name" value="TRANSGELIN"/>
</dbReference>
<dbReference type="SUPFAM" id="SSF47576">
    <property type="entry name" value="Calponin-homology domain, CH-domain"/>
    <property type="match status" value="1"/>
</dbReference>
<dbReference type="PANTHER" id="PTHR47385:SF10">
    <property type="entry name" value="TRANSGELIN-3"/>
    <property type="match status" value="1"/>
</dbReference>
<dbReference type="PANTHER" id="PTHR47385">
    <property type="entry name" value="CALPONIN"/>
    <property type="match status" value="1"/>
</dbReference>
<feature type="domain" description="Calponin-homology (CH)" evidence="4">
    <location>
        <begin position="24"/>
        <end position="136"/>
    </location>
</feature>
<evidence type="ECO:0000256" key="2">
    <source>
        <dbReference type="ARBA" id="ARBA00022553"/>
    </source>
</evidence>
<dbReference type="AlphaFoldDB" id="Q4S577"/>
<accession>Q4S577</accession>
<sequence>MANRGPSYGLSREVQEKIEQKYDPDLEQRLVGWILLQCGEDLERPPAGKDNFQKWLMDGTILCRLINSLYPKGEEPIKKIPETQMAFKQMEKISQFLRAAEAYGVVTTDIFQTVDLWEGKDMATVQRTLMALGSLAVTKDDGHYRGDLEWFHRCVSNSRSTVLRVPLPHSLCVLCTYRKAQGYRREFSQEQLRQGRSLIGLQMGSNRGASQSGMTGYGMHRQIM</sequence>
<dbReference type="InterPro" id="IPR001715">
    <property type="entry name" value="CH_dom"/>
</dbReference>
<reference evidence="5" key="2">
    <citation type="submission" date="2004-02" db="EMBL/GenBank/DDBJ databases">
        <authorList>
            <consortium name="Genoscope"/>
            <consortium name="Whitehead Institute Centre for Genome Research"/>
        </authorList>
    </citation>
    <scope>NUCLEOTIDE SEQUENCE</scope>
</reference>
<keyword evidence="2" id="KW-0597">Phosphoprotein</keyword>
<protein>
    <recommendedName>
        <fullName evidence="3">Transgelin</fullName>
    </recommendedName>
</protein>
<reference evidence="5" key="1">
    <citation type="journal article" date="2004" name="Nature">
        <title>Genome duplication in the teleost fish Tetraodon nigroviridis reveals the early vertebrate proto-karyotype.</title>
        <authorList>
            <person name="Jaillon O."/>
            <person name="Aury J.-M."/>
            <person name="Brunet F."/>
            <person name="Petit J.-L."/>
            <person name="Stange-Thomann N."/>
            <person name="Mauceli E."/>
            <person name="Bouneau L."/>
            <person name="Fischer C."/>
            <person name="Ozouf-Costaz C."/>
            <person name="Bernot A."/>
            <person name="Nicaud S."/>
            <person name="Jaffe D."/>
            <person name="Fisher S."/>
            <person name="Lutfalla G."/>
            <person name="Dossat C."/>
            <person name="Segurens B."/>
            <person name="Dasilva C."/>
            <person name="Salanoubat M."/>
            <person name="Levy M."/>
            <person name="Boudet N."/>
            <person name="Castellano S."/>
            <person name="Anthouard V."/>
            <person name="Jubin C."/>
            <person name="Castelli V."/>
            <person name="Katinka M."/>
            <person name="Vacherie B."/>
            <person name="Biemont C."/>
            <person name="Skalli Z."/>
            <person name="Cattolico L."/>
            <person name="Poulain J."/>
            <person name="De Berardinis V."/>
            <person name="Cruaud C."/>
            <person name="Duprat S."/>
            <person name="Brottier P."/>
            <person name="Coutanceau J.-P."/>
            <person name="Gouzy J."/>
            <person name="Parra G."/>
            <person name="Lardier G."/>
            <person name="Chapple C."/>
            <person name="McKernan K.J."/>
            <person name="McEwan P."/>
            <person name="Bosak S."/>
            <person name="Kellis M."/>
            <person name="Volff J.-N."/>
            <person name="Guigo R."/>
            <person name="Zody M.C."/>
            <person name="Mesirov J."/>
            <person name="Lindblad-Toh K."/>
            <person name="Birren B."/>
            <person name="Nusbaum C."/>
            <person name="Kahn D."/>
            <person name="Robinson-Rechavi M."/>
            <person name="Laudet V."/>
            <person name="Schachter V."/>
            <person name="Quetier F."/>
            <person name="Saurin W."/>
            <person name="Scarpelli C."/>
            <person name="Wincker P."/>
            <person name="Lander E.S."/>
            <person name="Weissenbach J."/>
            <person name="Roest Crollius H."/>
        </authorList>
    </citation>
    <scope>NUCLEOTIDE SEQUENCE [LARGE SCALE GENOMIC DNA]</scope>
</reference>
<dbReference type="InterPro" id="IPR000557">
    <property type="entry name" value="Calponin_repeat"/>
</dbReference>
<dbReference type="FunFam" id="1.10.418.10:FF:000039">
    <property type="entry name" value="Transgelin"/>
    <property type="match status" value="1"/>
</dbReference>
<dbReference type="PROSITE" id="PS50021">
    <property type="entry name" value="CH"/>
    <property type="match status" value="1"/>
</dbReference>
<dbReference type="InterPro" id="IPR003096">
    <property type="entry name" value="SM22_calponin"/>
</dbReference>
<evidence type="ECO:0000256" key="1">
    <source>
        <dbReference type="ARBA" id="ARBA00009631"/>
    </source>
</evidence>
<dbReference type="GO" id="GO:0015629">
    <property type="term" value="C:actin cytoskeleton"/>
    <property type="evidence" value="ECO:0007669"/>
    <property type="project" value="TreeGrafter"/>
</dbReference>
<proteinExistence type="inferred from homology"/>
<dbReference type="OrthoDB" id="21595at2759"/>
<dbReference type="PROSITE" id="PS01052">
    <property type="entry name" value="CALPONIN_1"/>
    <property type="match status" value="1"/>
</dbReference>
<evidence type="ECO:0000313" key="5">
    <source>
        <dbReference type="EMBL" id="CAG04205.1"/>
    </source>
</evidence>
<dbReference type="EMBL" id="CAAE01014737">
    <property type="protein sequence ID" value="CAG04205.1"/>
    <property type="molecule type" value="Genomic_DNA"/>
</dbReference>
<dbReference type="GO" id="GO:0051015">
    <property type="term" value="F:actin filament binding"/>
    <property type="evidence" value="ECO:0007669"/>
    <property type="project" value="TreeGrafter"/>
</dbReference>
<dbReference type="CDD" id="cd21281">
    <property type="entry name" value="CH_TAGLN3"/>
    <property type="match status" value="1"/>
</dbReference>
<dbReference type="PRINTS" id="PR00888">
    <property type="entry name" value="SM22CALPONIN"/>
</dbReference>
<dbReference type="GO" id="GO:0007015">
    <property type="term" value="P:actin filament organization"/>
    <property type="evidence" value="ECO:0007669"/>
    <property type="project" value="TreeGrafter"/>
</dbReference>
<dbReference type="Pfam" id="PF00307">
    <property type="entry name" value="CH"/>
    <property type="match status" value="1"/>
</dbReference>
<gene>
    <name evidence="5" type="ORF">GSTENG00023859001</name>
</gene>
<dbReference type="SMART" id="SM00033">
    <property type="entry name" value="CH"/>
    <property type="match status" value="1"/>
</dbReference>
<organism evidence="5">
    <name type="scientific">Tetraodon nigroviridis</name>
    <name type="common">Spotted green pufferfish</name>
    <name type="synonym">Chelonodon nigroviridis</name>
    <dbReference type="NCBI Taxonomy" id="99883"/>
    <lineage>
        <taxon>Eukaryota</taxon>
        <taxon>Metazoa</taxon>
        <taxon>Chordata</taxon>
        <taxon>Craniata</taxon>
        <taxon>Vertebrata</taxon>
        <taxon>Euteleostomi</taxon>
        <taxon>Actinopterygii</taxon>
        <taxon>Neopterygii</taxon>
        <taxon>Teleostei</taxon>
        <taxon>Neoteleostei</taxon>
        <taxon>Acanthomorphata</taxon>
        <taxon>Eupercaria</taxon>
        <taxon>Tetraodontiformes</taxon>
        <taxon>Tetradontoidea</taxon>
        <taxon>Tetraodontidae</taxon>
        <taxon>Tetraodon</taxon>
    </lineage>
</organism>
<comment type="similarity">
    <text evidence="1 3">Belongs to the calponin family.</text>
</comment>
<evidence type="ECO:0000259" key="4">
    <source>
        <dbReference type="PROSITE" id="PS50021"/>
    </source>
</evidence>
<dbReference type="InterPro" id="IPR036872">
    <property type="entry name" value="CH_dom_sf"/>
</dbReference>
<dbReference type="PROSITE" id="PS51122">
    <property type="entry name" value="CALPONIN_2"/>
    <property type="match status" value="1"/>
</dbReference>
<dbReference type="Gene3D" id="1.10.418.10">
    <property type="entry name" value="Calponin-like domain"/>
    <property type="match status" value="1"/>
</dbReference>